<dbReference type="AlphaFoldDB" id="A0A1J5GW95"/>
<gene>
    <name evidence="2" type="ORF">AUK42_01615</name>
</gene>
<sequence length="318" mass="34435">MLLKNKNKLILSLIFFFLILSLTMFAFAVEEENINEQLEQLKNILNSSSYYSAFQTTMLLKSAQDLLEAGISFPDTRGIIENSVAKTIDAYSVKKVFDILLETKNDSLPTEPLINKINEGLAKNVNKNIIISVISTKAENLKQANEILTAAQQEGLEINGSEEIVEILADSLENDVPQESLSWLLKTGTKEGRSIEEITEISEELSYLSLMASDSGLSTEKISLLFKKAIDNSSNTADICENIKENLESEISTAKIGSGGVKPSTTLGSGTSPTSLTGNETTSGETPTEEAGEAPTETGGAPEQSTPPEEETPSPPEY</sequence>
<evidence type="ECO:0000256" key="1">
    <source>
        <dbReference type="SAM" id="MobiDB-lite"/>
    </source>
</evidence>
<dbReference type="STRING" id="1805029.AUK42_01615"/>
<evidence type="ECO:0000313" key="2">
    <source>
        <dbReference type="EMBL" id="OIP72903.1"/>
    </source>
</evidence>
<evidence type="ECO:0000313" key="3">
    <source>
        <dbReference type="Proteomes" id="UP000182763"/>
    </source>
</evidence>
<accession>A0A1J5GW95</accession>
<organism evidence="2 3">
    <name type="scientific">Candidatus Infernicultor aquiphilus</name>
    <dbReference type="NCBI Taxonomy" id="1805029"/>
    <lineage>
        <taxon>Bacteria</taxon>
        <taxon>Pseudomonadati</taxon>
        <taxon>Atribacterota</taxon>
        <taxon>Candidatus Phoenicimicrobiia</taxon>
        <taxon>Candidatus Pheonicimicrobiales</taxon>
        <taxon>Candidatus Phoenicimicrobiaceae</taxon>
        <taxon>Candidatus Infernicultor</taxon>
    </lineage>
</organism>
<proteinExistence type="predicted"/>
<name>A0A1J5GW95_9BACT</name>
<feature type="compositionally biased region" description="Low complexity" evidence="1">
    <location>
        <begin position="263"/>
        <end position="286"/>
    </location>
</feature>
<protein>
    <submittedName>
        <fullName evidence="2">Uncharacterized protein</fullName>
    </submittedName>
</protein>
<comment type="caution">
    <text evidence="2">The sequence shown here is derived from an EMBL/GenBank/DDBJ whole genome shotgun (WGS) entry which is preliminary data.</text>
</comment>
<feature type="compositionally biased region" description="Low complexity" evidence="1">
    <location>
        <begin position="293"/>
        <end position="307"/>
    </location>
</feature>
<dbReference type="Proteomes" id="UP000182763">
    <property type="component" value="Unassembled WGS sequence"/>
</dbReference>
<reference evidence="2 3" key="1">
    <citation type="journal article" date="2016" name="Environ. Microbiol.">
        <title>Genomic resolution of a cold subsurface aquifer community provides metabolic insights for novel microbes adapted to high CO concentrations.</title>
        <authorList>
            <person name="Probst A.J."/>
            <person name="Castelle C.J."/>
            <person name="Singh A."/>
            <person name="Brown C.T."/>
            <person name="Anantharaman K."/>
            <person name="Sharon I."/>
            <person name="Hug L.A."/>
            <person name="Burstein D."/>
            <person name="Emerson J.B."/>
            <person name="Thomas B.C."/>
            <person name="Banfield J.F."/>
        </authorList>
    </citation>
    <scope>NUCLEOTIDE SEQUENCE [LARGE SCALE GENOMIC DNA]</scope>
    <source>
        <strain evidence="2">CG2_30_33_13</strain>
    </source>
</reference>
<feature type="region of interest" description="Disordered" evidence="1">
    <location>
        <begin position="255"/>
        <end position="318"/>
    </location>
</feature>
<dbReference type="EMBL" id="MNYY01000038">
    <property type="protein sequence ID" value="OIP72903.1"/>
    <property type="molecule type" value="Genomic_DNA"/>
</dbReference>